<name>A0A7I0HSN4_9LEPT</name>
<dbReference type="RefSeq" id="WP_135770874.1">
    <property type="nucleotide sequence ID" value="NZ_RQFT01000008.1"/>
</dbReference>
<dbReference type="EMBL" id="RQFT01000008">
    <property type="protein sequence ID" value="TGL06505.1"/>
    <property type="molecule type" value="Genomic_DNA"/>
</dbReference>
<sequence>MRGLLIRNNDTVRENGRLVVIDGIDYYKQRILIAIKTNFQENVYARNVGINWVQIFSEKVSQDRILSELRKVILKDSETVAVTSLEIVEFNRDNRKLSVKFKLISIYGNLTLIEDL</sequence>
<accession>A0A7I0HSN4</accession>
<dbReference type="AlphaFoldDB" id="A0A7I0HSN4"/>
<proteinExistence type="predicted"/>
<gene>
    <name evidence="1" type="ORF">EHQ43_08830</name>
</gene>
<protein>
    <submittedName>
        <fullName evidence="1">DUF2634 domain-containing protein</fullName>
    </submittedName>
</protein>
<evidence type="ECO:0000313" key="1">
    <source>
        <dbReference type="EMBL" id="TGL06505.1"/>
    </source>
</evidence>
<dbReference type="Pfam" id="PF10934">
    <property type="entry name" value="Sheath_initiator"/>
    <property type="match status" value="1"/>
</dbReference>
<evidence type="ECO:0000313" key="2">
    <source>
        <dbReference type="Proteomes" id="UP000297641"/>
    </source>
</evidence>
<comment type="caution">
    <text evidence="1">The sequence shown here is derived from an EMBL/GenBank/DDBJ whole genome shotgun (WGS) entry which is preliminary data.</text>
</comment>
<reference evidence="1 2" key="1">
    <citation type="journal article" date="2019" name="PLoS Negl. Trop. Dis.">
        <title>Revisiting the worldwide diversity of Leptospira species in the environment.</title>
        <authorList>
            <person name="Vincent A.T."/>
            <person name="Schiettekatte O."/>
            <person name="Bourhy P."/>
            <person name="Veyrier F.J."/>
            <person name="Picardeau M."/>
        </authorList>
    </citation>
    <scope>NUCLEOTIDE SEQUENCE [LARGE SCALE GENOMIC DNA]</scope>
    <source>
        <strain evidence="1 2">201800273</strain>
    </source>
</reference>
<dbReference type="InterPro" id="IPR020288">
    <property type="entry name" value="Sheath_initiator"/>
</dbReference>
<dbReference type="Proteomes" id="UP000297641">
    <property type="component" value="Unassembled WGS sequence"/>
</dbReference>
<organism evidence="1 2">
    <name type="scientific">Leptospira bouyouniensis</name>
    <dbReference type="NCBI Taxonomy" id="2484911"/>
    <lineage>
        <taxon>Bacteria</taxon>
        <taxon>Pseudomonadati</taxon>
        <taxon>Spirochaetota</taxon>
        <taxon>Spirochaetia</taxon>
        <taxon>Leptospirales</taxon>
        <taxon>Leptospiraceae</taxon>
        <taxon>Leptospira</taxon>
    </lineage>
</organism>